<feature type="non-terminal residue" evidence="1">
    <location>
        <position position="123"/>
    </location>
</feature>
<name>A0ABR2Z6Y0_9AGAR</name>
<proteinExistence type="predicted"/>
<keyword evidence="2" id="KW-1185">Reference proteome</keyword>
<reference evidence="1 2" key="1">
    <citation type="submission" date="2024-05" db="EMBL/GenBank/DDBJ databases">
        <title>A draft genome resource for the thread blight pathogen Marasmius tenuissimus strain MS-2.</title>
        <authorList>
            <person name="Yulfo-Soto G.E."/>
            <person name="Baruah I.K."/>
            <person name="Amoako-Attah I."/>
            <person name="Bukari Y."/>
            <person name="Meinhardt L.W."/>
            <person name="Bailey B.A."/>
            <person name="Cohen S.P."/>
        </authorList>
    </citation>
    <scope>NUCLEOTIDE SEQUENCE [LARGE SCALE GENOMIC DNA]</scope>
    <source>
        <strain evidence="1 2">MS-2</strain>
    </source>
</reference>
<evidence type="ECO:0000313" key="2">
    <source>
        <dbReference type="Proteomes" id="UP001437256"/>
    </source>
</evidence>
<comment type="caution">
    <text evidence="1">The sequence shown here is derived from an EMBL/GenBank/DDBJ whole genome shotgun (WGS) entry which is preliminary data.</text>
</comment>
<gene>
    <name evidence="1" type="ORF">AAF712_016653</name>
</gene>
<accession>A0ABR2Z6Y0</accession>
<sequence length="123" mass="13616">MSSYLSNARDTTIGANANFQTVAGNSTITHNNNYISERENQITVKGRKVRTVIDGDIEFLRLLSSKILPVKVKRADEPSTSSESQVVQVKKTVQTAKIFGCQGKFTATTLETVNEMDQEAFQE</sequence>
<dbReference type="EMBL" id="JBBXMP010001005">
    <property type="protein sequence ID" value="KAL0056739.1"/>
    <property type="molecule type" value="Genomic_DNA"/>
</dbReference>
<protein>
    <submittedName>
        <fullName evidence="1">Uncharacterized protein</fullName>
    </submittedName>
</protein>
<evidence type="ECO:0000313" key="1">
    <source>
        <dbReference type="EMBL" id="KAL0056739.1"/>
    </source>
</evidence>
<dbReference type="Proteomes" id="UP001437256">
    <property type="component" value="Unassembled WGS sequence"/>
</dbReference>
<organism evidence="1 2">
    <name type="scientific">Marasmius tenuissimus</name>
    <dbReference type="NCBI Taxonomy" id="585030"/>
    <lineage>
        <taxon>Eukaryota</taxon>
        <taxon>Fungi</taxon>
        <taxon>Dikarya</taxon>
        <taxon>Basidiomycota</taxon>
        <taxon>Agaricomycotina</taxon>
        <taxon>Agaricomycetes</taxon>
        <taxon>Agaricomycetidae</taxon>
        <taxon>Agaricales</taxon>
        <taxon>Marasmiineae</taxon>
        <taxon>Marasmiaceae</taxon>
        <taxon>Marasmius</taxon>
    </lineage>
</organism>